<feature type="coiled-coil region" evidence="7">
    <location>
        <begin position="617"/>
        <end position="684"/>
    </location>
</feature>
<protein>
    <submittedName>
        <fullName evidence="10">37dcd6ba-ea9d-48b5-8d8b-0d7a57caa599</fullName>
    </submittedName>
</protein>
<dbReference type="GO" id="GO:0006281">
    <property type="term" value="P:DNA repair"/>
    <property type="evidence" value="ECO:0007669"/>
    <property type="project" value="UniProtKB-KW"/>
</dbReference>
<dbReference type="GO" id="GO:0008270">
    <property type="term" value="F:zinc ion binding"/>
    <property type="evidence" value="ECO:0007669"/>
    <property type="project" value="UniProtKB-KW"/>
</dbReference>
<dbReference type="InterPro" id="IPR000306">
    <property type="entry name" value="Znf_FYVE"/>
</dbReference>
<feature type="domain" description="FYVE-type" evidence="9">
    <location>
        <begin position="355"/>
        <end position="437"/>
    </location>
</feature>
<dbReference type="Gene3D" id="4.10.860.20">
    <property type="entry name" value="Rabenosyn, Rab binding domain"/>
    <property type="match status" value="1"/>
</dbReference>
<evidence type="ECO:0000256" key="1">
    <source>
        <dbReference type="ARBA" id="ARBA00022723"/>
    </source>
</evidence>
<evidence type="ECO:0000256" key="3">
    <source>
        <dbReference type="ARBA" id="ARBA00022771"/>
    </source>
</evidence>
<dbReference type="Gene3D" id="3.30.40.10">
    <property type="entry name" value="Zinc/RING finger domain, C3HC4 (zinc finger)"/>
    <property type="match status" value="2"/>
</dbReference>
<evidence type="ECO:0000313" key="11">
    <source>
        <dbReference type="Proteomes" id="UP000289323"/>
    </source>
</evidence>
<dbReference type="CDD" id="cd15737">
    <property type="entry name" value="FYVE2_Vac1p_like"/>
    <property type="match status" value="1"/>
</dbReference>
<dbReference type="GO" id="GO:0003677">
    <property type="term" value="F:DNA binding"/>
    <property type="evidence" value="ECO:0007669"/>
    <property type="project" value="InterPro"/>
</dbReference>
<evidence type="ECO:0000259" key="9">
    <source>
        <dbReference type="PROSITE" id="PS50178"/>
    </source>
</evidence>
<feature type="region of interest" description="Disordered" evidence="8">
    <location>
        <begin position="562"/>
        <end position="588"/>
    </location>
</feature>
<dbReference type="CDD" id="cd15761">
    <property type="entry name" value="FYVE1_Vac1p_like"/>
    <property type="match status" value="1"/>
</dbReference>
<keyword evidence="7" id="KW-0175">Coiled coil</keyword>
<feature type="compositionally biased region" description="Low complexity" evidence="8">
    <location>
        <begin position="64"/>
        <end position="76"/>
    </location>
</feature>
<feature type="compositionally biased region" description="Gly residues" evidence="8">
    <location>
        <begin position="1"/>
        <end position="16"/>
    </location>
</feature>
<dbReference type="EMBL" id="OUUZ01000011">
    <property type="protein sequence ID" value="SPQ24081.1"/>
    <property type="molecule type" value="Genomic_DNA"/>
</dbReference>
<evidence type="ECO:0000256" key="7">
    <source>
        <dbReference type="SAM" id="Coils"/>
    </source>
</evidence>
<keyword evidence="2" id="KW-0227">DNA damage</keyword>
<dbReference type="Pfam" id="PF11464">
    <property type="entry name" value="Rbsn"/>
    <property type="match status" value="1"/>
</dbReference>
<keyword evidence="3 6" id="KW-0863">Zinc-finger</keyword>
<dbReference type="InterPro" id="IPR017455">
    <property type="entry name" value="Znf_FYVE-rel"/>
</dbReference>
<dbReference type="SUPFAM" id="SSF140125">
    <property type="entry name" value="Rabenosyn-5 Rab-binding domain-like"/>
    <property type="match status" value="1"/>
</dbReference>
<dbReference type="InterPro" id="IPR006642">
    <property type="entry name" value="Rad18_UBZ4"/>
</dbReference>
<evidence type="ECO:0000256" key="6">
    <source>
        <dbReference type="PROSITE-ProRule" id="PRU00091"/>
    </source>
</evidence>
<dbReference type="SUPFAM" id="SSF57903">
    <property type="entry name" value="FYVE/PHD zinc finger"/>
    <property type="match status" value="2"/>
</dbReference>
<feature type="compositionally biased region" description="Basic residues" evidence="8">
    <location>
        <begin position="34"/>
        <end position="43"/>
    </location>
</feature>
<dbReference type="InterPro" id="IPR036531">
    <property type="entry name" value="Rbsn_Rab-bd_sf"/>
</dbReference>
<evidence type="ECO:0000313" key="10">
    <source>
        <dbReference type="EMBL" id="SPQ24081.1"/>
    </source>
</evidence>
<feature type="region of interest" description="Disordered" evidence="8">
    <location>
        <begin position="1"/>
        <end position="81"/>
    </location>
</feature>
<accession>A0A446BNI7</accession>
<evidence type="ECO:0000256" key="2">
    <source>
        <dbReference type="ARBA" id="ARBA00022763"/>
    </source>
</evidence>
<evidence type="ECO:0000256" key="5">
    <source>
        <dbReference type="ARBA" id="ARBA00023204"/>
    </source>
</evidence>
<sequence length="693" mass="75767">MSGRKLGGGRILGSGKGLAPPPPPGGATTAAAHHQLHHAHHAPRSASPFAPSDRRAVSPGSRNSTPTSISPSSSSPLPDFAQDLTSNVTVAGPSAGASPGNKLACPICEEEMVTLLQLNRHLDDVHQELPEAAQDEVKSWFDKQVLKAKRFQPLSLINQKLRGLDVFESNETPAVAVASGPGARSSAETVVDPEELVTRKHWQRPTGNDTCTDPLCERRLGPLSGSVNCRKCGRLFCEEHTMYQMKLSRSANHEPVRGVWCRVCETCYKSREGYNDHAGLSRDHTNEFAATRAKKVERQRLEVQRLEKRLTKLTRLLVEAAPPESGANSALLSPLAGQRAQRKMLEQSVVTWEDDASVARCPFCKQEFRPWTFRRHHCRICGRVVCADPETGCSSEVGLNVANPNAVPSATEKPALPADGHVSIDVRMCCECKTTLFSHRDFAETIRHRPPDQRAYETLRQFERGIQMLLPSFHKSLQALQPPDEDAPDRPPPTHAQIQEAAKTRKRLTDAFAKYDLAARRIRDMKTDSPTQLRLQKAIYAAASAFLHANLIPFKSVPAMLKSHSSSSSSSSSGGGHRRLLAGGTASPLRNGESVAGLDAETASLGGASEVSSSAAAAALETEEREARERLVVLEEQRFMVHEMLGRARAARRFEEVSALARNLEELDREIEASRRLVAGVEERWEGLYAGAA</sequence>
<dbReference type="InterPro" id="IPR052727">
    <property type="entry name" value="Rab4/Rab5_effector"/>
</dbReference>
<gene>
    <name evidence="10" type="ORF">TT172_LOCUS6500</name>
</gene>
<dbReference type="SMART" id="SM00734">
    <property type="entry name" value="ZnF_Rad18"/>
    <property type="match status" value="1"/>
</dbReference>
<dbReference type="PANTHER" id="PTHR13510">
    <property type="entry name" value="FYVE-FINGER-CONTAINING RAB5 EFFECTOR PROTEIN RABENOSYN-5-RELATED"/>
    <property type="match status" value="1"/>
</dbReference>
<evidence type="ECO:0000256" key="4">
    <source>
        <dbReference type="ARBA" id="ARBA00022833"/>
    </source>
</evidence>
<dbReference type="InterPro" id="IPR013083">
    <property type="entry name" value="Znf_RING/FYVE/PHD"/>
</dbReference>
<evidence type="ECO:0000256" key="8">
    <source>
        <dbReference type="SAM" id="MobiDB-lite"/>
    </source>
</evidence>
<dbReference type="AlphaFoldDB" id="A0A446BNI7"/>
<keyword evidence="1" id="KW-0479">Metal-binding</keyword>
<organism evidence="10 11">
    <name type="scientific">Thermothielavioides terrestris</name>
    <dbReference type="NCBI Taxonomy" id="2587410"/>
    <lineage>
        <taxon>Eukaryota</taxon>
        <taxon>Fungi</taxon>
        <taxon>Dikarya</taxon>
        <taxon>Ascomycota</taxon>
        <taxon>Pezizomycotina</taxon>
        <taxon>Sordariomycetes</taxon>
        <taxon>Sordariomycetidae</taxon>
        <taxon>Sordariales</taxon>
        <taxon>Chaetomiaceae</taxon>
        <taxon>Thermothielavioides</taxon>
    </lineage>
</organism>
<dbReference type="Proteomes" id="UP000289323">
    <property type="component" value="Unassembled WGS sequence"/>
</dbReference>
<keyword evidence="4" id="KW-0862">Zinc</keyword>
<dbReference type="InterPro" id="IPR013087">
    <property type="entry name" value="Znf_C2H2_type"/>
</dbReference>
<dbReference type="SMART" id="SM00064">
    <property type="entry name" value="FYVE"/>
    <property type="match status" value="2"/>
</dbReference>
<feature type="domain" description="FYVE-type" evidence="9">
    <location>
        <begin position="207"/>
        <end position="272"/>
    </location>
</feature>
<name>A0A446BNI7_9PEZI</name>
<dbReference type="PANTHER" id="PTHR13510:SF44">
    <property type="entry name" value="RABENOSYN-5"/>
    <property type="match status" value="1"/>
</dbReference>
<proteinExistence type="predicted"/>
<dbReference type="Pfam" id="PF01363">
    <property type="entry name" value="FYVE"/>
    <property type="match status" value="2"/>
</dbReference>
<dbReference type="InterPro" id="IPR011011">
    <property type="entry name" value="Znf_FYVE_PHD"/>
</dbReference>
<keyword evidence="5" id="KW-0234">DNA repair</keyword>
<dbReference type="PROSITE" id="PS00028">
    <property type="entry name" value="ZINC_FINGER_C2H2_1"/>
    <property type="match status" value="1"/>
</dbReference>
<reference evidence="10 11" key="1">
    <citation type="submission" date="2018-04" db="EMBL/GenBank/DDBJ databases">
        <authorList>
            <person name="Huttner S."/>
            <person name="Dainat J."/>
        </authorList>
    </citation>
    <scope>NUCLEOTIDE SEQUENCE [LARGE SCALE GENOMIC DNA]</scope>
</reference>
<dbReference type="InterPro" id="IPR021565">
    <property type="entry name" value="Rbsn_Rab-bd"/>
</dbReference>
<dbReference type="PROSITE" id="PS50178">
    <property type="entry name" value="ZF_FYVE"/>
    <property type="match status" value="2"/>
</dbReference>
<feature type="compositionally biased region" description="Low complexity" evidence="8">
    <location>
        <begin position="563"/>
        <end position="572"/>
    </location>
</feature>